<feature type="region of interest" description="Disordered" evidence="1">
    <location>
        <begin position="128"/>
        <end position="153"/>
    </location>
</feature>
<feature type="compositionally biased region" description="Basic and acidic residues" evidence="1">
    <location>
        <begin position="136"/>
        <end position="150"/>
    </location>
</feature>
<protein>
    <submittedName>
        <fullName evidence="2">Uncharacterized protein</fullName>
    </submittedName>
</protein>
<reference evidence="2 3" key="1">
    <citation type="journal article" date="2019" name="Int. J. Syst. Evol. Microbiol.">
        <title>The Global Catalogue of Microorganisms (GCM) 10K type strain sequencing project: providing services to taxonomists for standard genome sequencing and annotation.</title>
        <authorList>
            <consortium name="The Broad Institute Genomics Platform"/>
            <consortium name="The Broad Institute Genome Sequencing Center for Infectious Disease"/>
            <person name="Wu L."/>
            <person name="Ma J."/>
        </authorList>
    </citation>
    <scope>NUCLEOTIDE SEQUENCE [LARGE SCALE GENOMIC DNA]</scope>
    <source>
        <strain evidence="2 3">JCM 14303</strain>
    </source>
</reference>
<evidence type="ECO:0000313" key="3">
    <source>
        <dbReference type="Proteomes" id="UP001500363"/>
    </source>
</evidence>
<organism evidence="2 3">
    <name type="scientific">Kribbella lupini</name>
    <dbReference type="NCBI Taxonomy" id="291602"/>
    <lineage>
        <taxon>Bacteria</taxon>
        <taxon>Bacillati</taxon>
        <taxon>Actinomycetota</taxon>
        <taxon>Actinomycetes</taxon>
        <taxon>Propionibacteriales</taxon>
        <taxon>Kribbellaceae</taxon>
        <taxon>Kribbella</taxon>
    </lineage>
</organism>
<gene>
    <name evidence="2" type="ORF">GCM10009741_74070</name>
</gene>
<comment type="caution">
    <text evidence="2">The sequence shown here is derived from an EMBL/GenBank/DDBJ whole genome shotgun (WGS) entry which is preliminary data.</text>
</comment>
<evidence type="ECO:0000313" key="2">
    <source>
        <dbReference type="EMBL" id="GAA1558376.1"/>
    </source>
</evidence>
<evidence type="ECO:0000256" key="1">
    <source>
        <dbReference type="SAM" id="MobiDB-lite"/>
    </source>
</evidence>
<keyword evidence="3" id="KW-1185">Reference proteome</keyword>
<accession>A0ABN2CGI1</accession>
<dbReference type="Proteomes" id="UP001500363">
    <property type="component" value="Unassembled WGS sequence"/>
</dbReference>
<sequence length="174" mass="19491">MFQSAGDDLVEQFVGHELHGGLLTIRLVEGLGRVCGMADEEFRVEVELGSDEHGLTFWERLRALDLDDDARKRLGRQVTVTRDGNRMLLYTHTLEDAREAESTVKELVAGDDLSAEYTVTKWNAAAQEWTDPSAPEGEHSPAEDAAKNADMEVPDPRYVVMQAYKPEFLRDLGL</sequence>
<dbReference type="EMBL" id="BAAANC010000005">
    <property type="protein sequence ID" value="GAA1558376.1"/>
    <property type="molecule type" value="Genomic_DNA"/>
</dbReference>
<name>A0ABN2CGI1_9ACTN</name>
<proteinExistence type="predicted"/>